<dbReference type="AlphaFoldDB" id="A0A7X5UPS2"/>
<organism evidence="1 2">
    <name type="scientific">Saccharomonospora amisosensis</name>
    <dbReference type="NCBI Taxonomy" id="1128677"/>
    <lineage>
        <taxon>Bacteria</taxon>
        <taxon>Bacillati</taxon>
        <taxon>Actinomycetota</taxon>
        <taxon>Actinomycetes</taxon>
        <taxon>Pseudonocardiales</taxon>
        <taxon>Pseudonocardiaceae</taxon>
        <taxon>Saccharomonospora</taxon>
    </lineage>
</organism>
<evidence type="ECO:0000313" key="1">
    <source>
        <dbReference type="EMBL" id="NIJ11488.1"/>
    </source>
</evidence>
<reference evidence="1 2" key="1">
    <citation type="submission" date="2020-03" db="EMBL/GenBank/DDBJ databases">
        <title>Sequencing the genomes of 1000 actinobacteria strains.</title>
        <authorList>
            <person name="Klenk H.-P."/>
        </authorList>
    </citation>
    <scope>NUCLEOTIDE SEQUENCE [LARGE SCALE GENOMIC DNA]</scope>
    <source>
        <strain evidence="1 2">DSM 45685</strain>
    </source>
</reference>
<proteinExistence type="predicted"/>
<accession>A0A7X5UPS2</accession>
<evidence type="ECO:0008006" key="3">
    <source>
        <dbReference type="Google" id="ProtNLM"/>
    </source>
</evidence>
<dbReference type="EMBL" id="JAAOYM010000001">
    <property type="protein sequence ID" value="NIJ11488.1"/>
    <property type="molecule type" value="Genomic_DNA"/>
</dbReference>
<name>A0A7X5UPS2_9PSEU</name>
<evidence type="ECO:0000313" key="2">
    <source>
        <dbReference type="Proteomes" id="UP000545493"/>
    </source>
</evidence>
<sequence>MADRNALLMAGSGMLSEPAARLVAQGWRVVLPCRRYHPIPVTETETTGKAIWTRADWDRPVELAATVRAALTGPAELLVSWLHESYRRSVLTAVEPMLAPGAPVVEVRPLAELAHGIAEPEPLLGDHPTQQVLFGEVSERDTARALGSREVIDAVLAAVERALLGKPSSLHQVGGRRPAHRY</sequence>
<gene>
    <name evidence="1" type="ORF">FHU38_001832</name>
</gene>
<dbReference type="RefSeq" id="WP_243852218.1">
    <property type="nucleotide sequence ID" value="NZ_JAAOYM010000001.1"/>
</dbReference>
<dbReference type="Proteomes" id="UP000545493">
    <property type="component" value="Unassembled WGS sequence"/>
</dbReference>
<comment type="caution">
    <text evidence="1">The sequence shown here is derived from an EMBL/GenBank/DDBJ whole genome shotgun (WGS) entry which is preliminary data.</text>
</comment>
<protein>
    <recommendedName>
        <fullName evidence="3">Short chain dehydrogenase</fullName>
    </recommendedName>
</protein>
<keyword evidence="2" id="KW-1185">Reference proteome</keyword>